<dbReference type="EMBL" id="MW182831">
    <property type="protein sequence ID" value="QTE03495.1"/>
    <property type="molecule type" value="Genomic_DNA"/>
</dbReference>
<accession>A0A8A4XC15</accession>
<feature type="region of interest" description="Disordered" evidence="1">
    <location>
        <begin position="44"/>
        <end position="66"/>
    </location>
</feature>
<sequence length="276" mass="30094">MSKRHAALARAHYNINAANLGAAYSAGKRALKYRKGISGNRIMADTSMGTNKSTDHSQRDDGNQEDAYMIPGVDGKLQFGFPTKIITILRYVNAHALISTSGGISTNVYRMNGPFDPDLSGIGHQPMYWDRYAAVYQSYRVLGSRLTAILSPRTVQFPATTGTQPVLNFGISGSTSSSSMGTDPYNRMEQNDSISTLINQQSTPTKLSFAYSPEIKLGRPAGDDTVGAFVSTNPVTQYFAHVWMNDENSGTSTGTICKIEMEYTIEFHGLIQETSS</sequence>
<organism evidence="2">
    <name type="scientific">Grus japonensis CRESS-DNA-virus sp</name>
    <dbReference type="NCBI Taxonomy" id="2815045"/>
    <lineage>
        <taxon>Viruses</taxon>
        <taxon>Monodnaviria</taxon>
        <taxon>Shotokuvirae</taxon>
        <taxon>Cressdnaviricota</taxon>
    </lineage>
</organism>
<feature type="compositionally biased region" description="Basic and acidic residues" evidence="1">
    <location>
        <begin position="53"/>
        <end position="62"/>
    </location>
</feature>
<name>A0A8A4XC15_9VIRU</name>
<evidence type="ECO:0000313" key="2">
    <source>
        <dbReference type="EMBL" id="QTE03495.1"/>
    </source>
</evidence>
<protein>
    <submittedName>
        <fullName evidence="2">Putative capsid protein</fullName>
    </submittedName>
</protein>
<reference evidence="2" key="1">
    <citation type="submission" date="2020-10" db="EMBL/GenBank/DDBJ databases">
        <title>CRESS DNA virus dark matter in the feces of wild birds.</title>
        <authorList>
            <person name="Yang S."/>
            <person name="Zhang W."/>
        </authorList>
    </citation>
    <scope>NUCLEOTIDE SEQUENCE</scope>
    <source>
        <strain evidence="2">Cra70cir1</strain>
    </source>
</reference>
<evidence type="ECO:0000256" key="1">
    <source>
        <dbReference type="SAM" id="MobiDB-lite"/>
    </source>
</evidence>
<proteinExistence type="predicted"/>